<evidence type="ECO:0000256" key="1">
    <source>
        <dbReference type="SAM" id="Phobius"/>
    </source>
</evidence>
<organism evidence="2">
    <name type="scientific">Lepeophtheirus salmonis</name>
    <name type="common">Salmon louse</name>
    <name type="synonym">Caligus salmonis</name>
    <dbReference type="NCBI Taxonomy" id="72036"/>
    <lineage>
        <taxon>Eukaryota</taxon>
        <taxon>Metazoa</taxon>
        <taxon>Ecdysozoa</taxon>
        <taxon>Arthropoda</taxon>
        <taxon>Crustacea</taxon>
        <taxon>Multicrustacea</taxon>
        <taxon>Hexanauplia</taxon>
        <taxon>Copepoda</taxon>
        <taxon>Siphonostomatoida</taxon>
        <taxon>Caligidae</taxon>
        <taxon>Lepeophtheirus</taxon>
    </lineage>
</organism>
<feature type="transmembrane region" description="Helical" evidence="1">
    <location>
        <begin position="66"/>
        <end position="90"/>
    </location>
</feature>
<proteinExistence type="predicted"/>
<keyword evidence="1" id="KW-0472">Membrane</keyword>
<evidence type="ECO:0000313" key="2">
    <source>
        <dbReference type="EMBL" id="CDW21174.1"/>
    </source>
</evidence>
<accession>A0A0K2T515</accession>
<reference evidence="2" key="1">
    <citation type="submission" date="2014-05" db="EMBL/GenBank/DDBJ databases">
        <authorList>
            <person name="Chronopoulou M."/>
        </authorList>
    </citation>
    <scope>NUCLEOTIDE SEQUENCE</scope>
    <source>
        <tissue evidence="2">Whole organism</tissue>
    </source>
</reference>
<name>A0A0K2T515_LEPSM</name>
<sequence length="91" mass="11180">MFIISQSRPACLFGINIIIIKYPILNTLLLRTYIHTYYITHPPNHTNKQKPPNDLLPLPPQKVKKYFFFFFNKFLMFFFRHFHQLFFCYVF</sequence>
<dbReference type="EMBL" id="HACA01003813">
    <property type="protein sequence ID" value="CDW21174.1"/>
    <property type="molecule type" value="Transcribed_RNA"/>
</dbReference>
<keyword evidence="1" id="KW-1133">Transmembrane helix</keyword>
<feature type="transmembrane region" description="Helical" evidence="1">
    <location>
        <begin position="12"/>
        <end position="34"/>
    </location>
</feature>
<keyword evidence="1" id="KW-0812">Transmembrane</keyword>
<protein>
    <submittedName>
        <fullName evidence="2">Uncharacterized protein</fullName>
    </submittedName>
</protein>
<dbReference type="AlphaFoldDB" id="A0A0K2T515"/>